<proteinExistence type="predicted"/>
<name>A0A916TBN9_9SPHN</name>
<accession>A0A916TBN9</accession>
<dbReference type="EMBL" id="BMIH01000004">
    <property type="protein sequence ID" value="GGB39151.1"/>
    <property type="molecule type" value="Genomic_DNA"/>
</dbReference>
<keyword evidence="2" id="KW-1185">Reference proteome</keyword>
<dbReference type="Proteomes" id="UP000623067">
    <property type="component" value="Unassembled WGS sequence"/>
</dbReference>
<evidence type="ECO:0000313" key="2">
    <source>
        <dbReference type="Proteomes" id="UP000623067"/>
    </source>
</evidence>
<dbReference type="AlphaFoldDB" id="A0A916TBN9"/>
<comment type="caution">
    <text evidence="1">The sequence shown here is derived from an EMBL/GenBank/DDBJ whole genome shotgun (WGS) entry which is preliminary data.</text>
</comment>
<evidence type="ECO:0000313" key="1">
    <source>
        <dbReference type="EMBL" id="GGB39151.1"/>
    </source>
</evidence>
<dbReference type="RefSeq" id="WP_188659715.1">
    <property type="nucleotide sequence ID" value="NZ_BMIH01000004.1"/>
</dbReference>
<protein>
    <submittedName>
        <fullName evidence="1">Uncharacterized protein</fullName>
    </submittedName>
</protein>
<organism evidence="1 2">
    <name type="scientific">Sphingomonas metalli</name>
    <dbReference type="NCBI Taxonomy" id="1779358"/>
    <lineage>
        <taxon>Bacteria</taxon>
        <taxon>Pseudomonadati</taxon>
        <taxon>Pseudomonadota</taxon>
        <taxon>Alphaproteobacteria</taxon>
        <taxon>Sphingomonadales</taxon>
        <taxon>Sphingomonadaceae</taxon>
        <taxon>Sphingomonas</taxon>
    </lineage>
</organism>
<reference evidence="1" key="2">
    <citation type="submission" date="2020-09" db="EMBL/GenBank/DDBJ databases">
        <authorList>
            <person name="Sun Q."/>
            <person name="Zhou Y."/>
        </authorList>
    </citation>
    <scope>NUCLEOTIDE SEQUENCE</scope>
    <source>
        <strain evidence="1">CGMCC 1.15330</strain>
    </source>
</reference>
<sequence length="177" mass="19419">MPPHLEAALRERAADLPLAFIEEALGRFTGAQQRQYRPLIEAARVAADESRATLARCVEAGRRAGLSWSEIGALLGMSKQAAQQRFGAGKREPAPFGTIVVTPGTGAASEEELMAEEGAAGRELIDADATRLLFRQTSRAWEHRRTVGAIDPEEARQGGWQPAAHWFLFHYYKRPAP</sequence>
<gene>
    <name evidence="1" type="ORF">GCM10011380_30770</name>
</gene>
<reference evidence="1" key="1">
    <citation type="journal article" date="2014" name="Int. J. Syst. Evol. Microbiol.">
        <title>Complete genome sequence of Corynebacterium casei LMG S-19264T (=DSM 44701T), isolated from a smear-ripened cheese.</title>
        <authorList>
            <consortium name="US DOE Joint Genome Institute (JGI-PGF)"/>
            <person name="Walter F."/>
            <person name="Albersmeier A."/>
            <person name="Kalinowski J."/>
            <person name="Ruckert C."/>
        </authorList>
    </citation>
    <scope>NUCLEOTIDE SEQUENCE</scope>
    <source>
        <strain evidence="1">CGMCC 1.15330</strain>
    </source>
</reference>